<reference evidence="5" key="1">
    <citation type="submission" date="2025-08" db="UniProtKB">
        <authorList>
            <consortium name="RefSeq"/>
        </authorList>
    </citation>
    <scope>IDENTIFICATION</scope>
    <source>
        <tissue evidence="5">Whole larvae</tissue>
    </source>
</reference>
<organism evidence="4 5">
    <name type="scientific">Galleria mellonella</name>
    <name type="common">Greater wax moth</name>
    <dbReference type="NCBI Taxonomy" id="7137"/>
    <lineage>
        <taxon>Eukaryota</taxon>
        <taxon>Metazoa</taxon>
        <taxon>Ecdysozoa</taxon>
        <taxon>Arthropoda</taxon>
        <taxon>Hexapoda</taxon>
        <taxon>Insecta</taxon>
        <taxon>Pterygota</taxon>
        <taxon>Neoptera</taxon>
        <taxon>Endopterygota</taxon>
        <taxon>Lepidoptera</taxon>
        <taxon>Glossata</taxon>
        <taxon>Ditrysia</taxon>
        <taxon>Pyraloidea</taxon>
        <taxon>Pyralidae</taxon>
        <taxon>Galleriinae</taxon>
        <taxon>Galleria</taxon>
    </lineage>
</organism>
<evidence type="ECO:0000313" key="5">
    <source>
        <dbReference type="RefSeq" id="XP_031770322.1"/>
    </source>
</evidence>
<keyword evidence="3" id="KW-0732">Signal</keyword>
<keyword evidence="4" id="KW-1185">Reference proteome</keyword>
<keyword evidence="2" id="KW-0812">Transmembrane</keyword>
<accession>A0A6J3CC58</accession>
<gene>
    <name evidence="5" type="primary">LOC116413750</name>
</gene>
<dbReference type="GeneID" id="116413750"/>
<evidence type="ECO:0000313" key="4">
    <source>
        <dbReference type="Proteomes" id="UP001652740"/>
    </source>
</evidence>
<protein>
    <submittedName>
        <fullName evidence="5">Uncharacterized protein LOC116413750 isoform X1</fullName>
    </submittedName>
</protein>
<feature type="signal peptide" evidence="3">
    <location>
        <begin position="1"/>
        <end position="23"/>
    </location>
</feature>
<keyword evidence="2" id="KW-0472">Membrane</keyword>
<dbReference type="InParanoid" id="A0A6J3CC58"/>
<dbReference type="AlphaFoldDB" id="A0A6J3CC58"/>
<evidence type="ECO:0000256" key="2">
    <source>
        <dbReference type="SAM" id="Phobius"/>
    </source>
</evidence>
<dbReference type="KEGG" id="gmw:116413750"/>
<name>A0A6J3CC58_GALME</name>
<dbReference type="Proteomes" id="UP001652740">
    <property type="component" value="Unplaced"/>
</dbReference>
<proteinExistence type="predicted"/>
<sequence length="247" mass="27919">MKMARNVSTFFFFVYGLTLVVRAENELKEMDAAGIMNAVEQTLDLKYNEYAGYLTNCLETFNDNLLKDSEVGRMLHYEELKSKVDNIGKITEGRNIKKLAFATLPVIFHLGMTSAWTVLTTILTAKAVAIGLALLVFKIAASSAKVASYFTAWRVKDHGQNEYSFVPHHEHFEHHGHHRSLRDLEVHHPVYQGQSSYSPSWNPVDGYDSGSSYKTIPFQGPYSEQEYAGTKKSLDNTLDEEKPCPKD</sequence>
<dbReference type="RefSeq" id="XP_031770322.1">
    <property type="nucleotide sequence ID" value="XM_031914462.2"/>
</dbReference>
<dbReference type="OrthoDB" id="6925060at2759"/>
<feature type="transmembrane region" description="Helical" evidence="2">
    <location>
        <begin position="115"/>
        <end position="137"/>
    </location>
</feature>
<evidence type="ECO:0000256" key="3">
    <source>
        <dbReference type="SAM" id="SignalP"/>
    </source>
</evidence>
<evidence type="ECO:0000256" key="1">
    <source>
        <dbReference type="SAM" id="MobiDB-lite"/>
    </source>
</evidence>
<feature type="region of interest" description="Disordered" evidence="1">
    <location>
        <begin position="215"/>
        <end position="247"/>
    </location>
</feature>
<feature type="chain" id="PRO_5026969817" evidence="3">
    <location>
        <begin position="24"/>
        <end position="247"/>
    </location>
</feature>
<keyword evidence="2" id="KW-1133">Transmembrane helix</keyword>